<protein>
    <submittedName>
        <fullName evidence="2">Uncharacterized protein</fullName>
    </submittedName>
</protein>
<dbReference type="RefSeq" id="XP_070917321.1">
    <property type="nucleotide sequence ID" value="XM_071061220.1"/>
</dbReference>
<accession>A0ABQ0GCV1</accession>
<dbReference type="Proteomes" id="UP001628179">
    <property type="component" value="Unassembled WGS sequence"/>
</dbReference>
<evidence type="ECO:0000313" key="3">
    <source>
        <dbReference type="Proteomes" id="UP001628179"/>
    </source>
</evidence>
<gene>
    <name evidence="2" type="ORF">MFIFM68171_05800</name>
</gene>
<feature type="compositionally biased region" description="Polar residues" evidence="1">
    <location>
        <begin position="1"/>
        <end position="10"/>
    </location>
</feature>
<proteinExistence type="predicted"/>
<evidence type="ECO:0000256" key="1">
    <source>
        <dbReference type="SAM" id="MobiDB-lite"/>
    </source>
</evidence>
<organism evidence="2 3">
    <name type="scientific">Madurella fahalii</name>
    <dbReference type="NCBI Taxonomy" id="1157608"/>
    <lineage>
        <taxon>Eukaryota</taxon>
        <taxon>Fungi</taxon>
        <taxon>Dikarya</taxon>
        <taxon>Ascomycota</taxon>
        <taxon>Pezizomycotina</taxon>
        <taxon>Sordariomycetes</taxon>
        <taxon>Sordariomycetidae</taxon>
        <taxon>Sordariales</taxon>
        <taxon>Sordariales incertae sedis</taxon>
        <taxon>Madurella</taxon>
    </lineage>
</organism>
<feature type="region of interest" description="Disordered" evidence="1">
    <location>
        <begin position="1"/>
        <end position="117"/>
    </location>
</feature>
<keyword evidence="3" id="KW-1185">Reference proteome</keyword>
<feature type="compositionally biased region" description="Polar residues" evidence="1">
    <location>
        <begin position="37"/>
        <end position="55"/>
    </location>
</feature>
<dbReference type="GeneID" id="98176543"/>
<reference evidence="2 3" key="1">
    <citation type="submission" date="2024-09" db="EMBL/GenBank/DDBJ databases">
        <title>Itraconazole resistance in Madurella fahalii resulting from another homologue of gene encoding cytochrome P450 14-alpha sterol demethylase (CYP51).</title>
        <authorList>
            <person name="Yoshioka I."/>
            <person name="Fahal A.H."/>
            <person name="Kaneko S."/>
            <person name="Yaguchi T."/>
        </authorList>
    </citation>
    <scope>NUCLEOTIDE SEQUENCE [LARGE SCALE GENOMIC DNA]</scope>
    <source>
        <strain evidence="2 3">IFM 68171</strain>
    </source>
</reference>
<dbReference type="EMBL" id="BAAFSV010000003">
    <property type="protein sequence ID" value="GAB1315590.1"/>
    <property type="molecule type" value="Genomic_DNA"/>
</dbReference>
<name>A0ABQ0GCV1_9PEZI</name>
<sequence length="171" mass="18605">MPTSTSSTTKDQAKAPVSVSTQEVVPTVPRPVECRSDANQNSLPENPTHHSQQPWNHPDTDTPPTIQNPARMMQALSELEPIYEQALPRHAPPASVDDTLVDNNDGREEDTQQAPRQVIAKSQAKVLNDSDAEALVKVFQIPAVLRVLRVLVALMNLLGYVSVGDNVVESG</sequence>
<comment type="caution">
    <text evidence="2">The sequence shown here is derived from an EMBL/GenBank/DDBJ whole genome shotgun (WGS) entry which is preliminary data.</text>
</comment>
<evidence type="ECO:0000313" key="2">
    <source>
        <dbReference type="EMBL" id="GAB1315590.1"/>
    </source>
</evidence>